<dbReference type="AlphaFoldDB" id="A0A0V0H5F8"/>
<evidence type="ECO:0000313" key="1">
    <source>
        <dbReference type="EMBL" id="JAP15630.1"/>
    </source>
</evidence>
<dbReference type="EMBL" id="GEDG01024893">
    <property type="protein sequence ID" value="JAP15630.1"/>
    <property type="molecule type" value="Transcribed_RNA"/>
</dbReference>
<name>A0A0V0H5F8_SOLCH</name>
<reference evidence="1" key="1">
    <citation type="submission" date="2015-12" db="EMBL/GenBank/DDBJ databases">
        <title>Gene expression during late stages of embryo sac development: a critical building block for successful pollen-pistil interactions.</title>
        <authorList>
            <person name="Liu Y."/>
            <person name="Joly V."/>
            <person name="Sabar M."/>
            <person name="Matton D.P."/>
        </authorList>
    </citation>
    <scope>NUCLEOTIDE SEQUENCE</scope>
</reference>
<proteinExistence type="predicted"/>
<sequence length="119" mass="12393">MLETLVLSSAESAAQGMGSNVWISAQLSSFIFVEMKFVLPLAAATASSVDLELPFPIAYAIESTDGAIGGDNCFSSRCSSTAKTLLFGCTTLSSSASKSCRIFWITKISTAAYLPASSS</sequence>
<organism evidence="1">
    <name type="scientific">Solanum chacoense</name>
    <name type="common">Chaco potato</name>
    <dbReference type="NCBI Taxonomy" id="4108"/>
    <lineage>
        <taxon>Eukaryota</taxon>
        <taxon>Viridiplantae</taxon>
        <taxon>Streptophyta</taxon>
        <taxon>Embryophyta</taxon>
        <taxon>Tracheophyta</taxon>
        <taxon>Spermatophyta</taxon>
        <taxon>Magnoliopsida</taxon>
        <taxon>eudicotyledons</taxon>
        <taxon>Gunneridae</taxon>
        <taxon>Pentapetalae</taxon>
        <taxon>asterids</taxon>
        <taxon>lamiids</taxon>
        <taxon>Solanales</taxon>
        <taxon>Solanaceae</taxon>
        <taxon>Solanoideae</taxon>
        <taxon>Solaneae</taxon>
        <taxon>Solanum</taxon>
    </lineage>
</organism>
<protein>
    <submittedName>
        <fullName evidence="1">Putative ovule protein</fullName>
    </submittedName>
</protein>
<accession>A0A0V0H5F8</accession>